<sequence>MSETNRCESCGKYVFADSVVTIPLEEYEALKARAAETRSRKSISTYRALSRSAIARSPELADFLLGTAVTKTTTEAFQLAKEKFGDACPSRSSVYRFIDTMRTHGS</sequence>
<reference evidence="1 2" key="1">
    <citation type="submission" date="2020-03" db="EMBL/GenBank/DDBJ databases">
        <title>Genomic Encyclopedia of Type Strains, Phase IV (KMG-IV): sequencing the most valuable type-strain genomes for metagenomic binning, comparative biology and taxonomic classification.</title>
        <authorList>
            <person name="Goeker M."/>
        </authorList>
    </citation>
    <scope>NUCLEOTIDE SEQUENCE [LARGE SCALE GENOMIC DNA]</scope>
    <source>
        <strain evidence="1 2">DSM 103870</strain>
    </source>
</reference>
<keyword evidence="2" id="KW-1185">Reference proteome</keyword>
<evidence type="ECO:0000313" key="2">
    <source>
        <dbReference type="Proteomes" id="UP001429580"/>
    </source>
</evidence>
<dbReference type="Proteomes" id="UP001429580">
    <property type="component" value="Unassembled WGS sequence"/>
</dbReference>
<proteinExistence type="predicted"/>
<name>A0ABX0V4D5_9HYPH</name>
<dbReference type="EMBL" id="JAASQI010000013">
    <property type="protein sequence ID" value="NIJ60077.1"/>
    <property type="molecule type" value="Genomic_DNA"/>
</dbReference>
<gene>
    <name evidence="1" type="ORF">FHS82_003943</name>
</gene>
<protein>
    <submittedName>
        <fullName evidence="1">CobQ-like glutamine amidotransferase family enzyme</fullName>
    </submittedName>
</protein>
<dbReference type="RefSeq" id="WP_166956041.1">
    <property type="nucleotide sequence ID" value="NZ_JAASQI010000013.1"/>
</dbReference>
<evidence type="ECO:0000313" key="1">
    <source>
        <dbReference type="EMBL" id="NIJ60077.1"/>
    </source>
</evidence>
<comment type="caution">
    <text evidence="1">The sequence shown here is derived from an EMBL/GenBank/DDBJ whole genome shotgun (WGS) entry which is preliminary data.</text>
</comment>
<accession>A0ABX0V4D5</accession>
<organism evidence="1 2">
    <name type="scientific">Pseudochelatococcus lubricantis</name>
    <dbReference type="NCBI Taxonomy" id="1538102"/>
    <lineage>
        <taxon>Bacteria</taxon>
        <taxon>Pseudomonadati</taxon>
        <taxon>Pseudomonadota</taxon>
        <taxon>Alphaproteobacteria</taxon>
        <taxon>Hyphomicrobiales</taxon>
        <taxon>Chelatococcaceae</taxon>
        <taxon>Pseudochelatococcus</taxon>
    </lineage>
</organism>